<proteinExistence type="inferred from homology"/>
<sequence length="115" mass="13089">MHYTLLFHGSPEEFSLRTDPLRQEEYSASWIHYEKVLRDSGIFVSGACLYAPETATTLRRREGEMLVQDGPISETKEQLGGFFIIDVPDLDTALEWASRCPSNAVEVRPNLPQMK</sequence>
<dbReference type="RefSeq" id="WP_185129780.1">
    <property type="nucleotide sequence ID" value="NZ_JACJVO010000017.1"/>
</dbReference>
<reference evidence="3 4" key="1">
    <citation type="submission" date="2020-08" db="EMBL/GenBank/DDBJ databases">
        <title>Cohnella phylogeny.</title>
        <authorList>
            <person name="Dunlap C."/>
        </authorList>
    </citation>
    <scope>NUCLEOTIDE SEQUENCE [LARGE SCALE GENOMIC DNA]</scope>
    <source>
        <strain evidence="3 4">CBP 2801</strain>
    </source>
</reference>
<dbReference type="Gene3D" id="3.30.70.1060">
    <property type="entry name" value="Dimeric alpha+beta barrel"/>
    <property type="match status" value="1"/>
</dbReference>
<organism evidence="3 4">
    <name type="scientific">Cohnella zeiphila</name>
    <dbReference type="NCBI Taxonomy" id="2761120"/>
    <lineage>
        <taxon>Bacteria</taxon>
        <taxon>Bacillati</taxon>
        <taxon>Bacillota</taxon>
        <taxon>Bacilli</taxon>
        <taxon>Bacillales</taxon>
        <taxon>Paenibacillaceae</taxon>
        <taxon>Cohnella</taxon>
    </lineage>
</organism>
<dbReference type="AlphaFoldDB" id="A0A7X0VXN5"/>
<comment type="similarity">
    <text evidence="1">Belongs to the YciI family.</text>
</comment>
<gene>
    <name evidence="3" type="ORF">H7C18_14425</name>
</gene>
<evidence type="ECO:0000259" key="2">
    <source>
        <dbReference type="Pfam" id="PF03795"/>
    </source>
</evidence>
<evidence type="ECO:0000256" key="1">
    <source>
        <dbReference type="ARBA" id="ARBA00007689"/>
    </source>
</evidence>
<accession>A0A7X0VXN5</accession>
<dbReference type="InterPro" id="IPR011008">
    <property type="entry name" value="Dimeric_a/b-barrel"/>
</dbReference>
<feature type="domain" description="YCII-related" evidence="2">
    <location>
        <begin position="3"/>
        <end position="102"/>
    </location>
</feature>
<dbReference type="EMBL" id="JACJVO010000017">
    <property type="protein sequence ID" value="MBB6732113.1"/>
    <property type="molecule type" value="Genomic_DNA"/>
</dbReference>
<dbReference type="Proteomes" id="UP000564644">
    <property type="component" value="Unassembled WGS sequence"/>
</dbReference>
<evidence type="ECO:0000313" key="3">
    <source>
        <dbReference type="EMBL" id="MBB6732113.1"/>
    </source>
</evidence>
<comment type="caution">
    <text evidence="3">The sequence shown here is derived from an EMBL/GenBank/DDBJ whole genome shotgun (WGS) entry which is preliminary data.</text>
</comment>
<dbReference type="PANTHER" id="PTHR35174">
    <property type="entry name" value="BLL7171 PROTEIN-RELATED"/>
    <property type="match status" value="1"/>
</dbReference>
<dbReference type="Pfam" id="PF03795">
    <property type="entry name" value="YCII"/>
    <property type="match status" value="1"/>
</dbReference>
<dbReference type="SUPFAM" id="SSF54909">
    <property type="entry name" value="Dimeric alpha+beta barrel"/>
    <property type="match status" value="1"/>
</dbReference>
<evidence type="ECO:0000313" key="4">
    <source>
        <dbReference type="Proteomes" id="UP000564644"/>
    </source>
</evidence>
<dbReference type="InterPro" id="IPR005545">
    <property type="entry name" value="YCII"/>
</dbReference>
<protein>
    <submittedName>
        <fullName evidence="3">YciI family protein</fullName>
    </submittedName>
</protein>
<keyword evidence="4" id="KW-1185">Reference proteome</keyword>
<name>A0A7X0VXN5_9BACL</name>
<dbReference type="PANTHER" id="PTHR35174:SF3">
    <property type="entry name" value="BLL7171 PROTEIN"/>
    <property type="match status" value="1"/>
</dbReference>